<dbReference type="Gene3D" id="3.30.200.20">
    <property type="entry name" value="Phosphorylase Kinase, domain 1"/>
    <property type="match status" value="1"/>
</dbReference>
<organism evidence="2 3">
    <name type="scientific">Streptomyces guryensis</name>
    <dbReference type="NCBI Taxonomy" id="2886947"/>
    <lineage>
        <taxon>Bacteria</taxon>
        <taxon>Bacillati</taxon>
        <taxon>Actinomycetota</taxon>
        <taxon>Actinomycetes</taxon>
        <taxon>Kitasatosporales</taxon>
        <taxon>Streptomycetaceae</taxon>
        <taxon>Streptomyces</taxon>
    </lineage>
</organism>
<dbReference type="PANTHER" id="PTHR47829">
    <property type="entry name" value="HYDROLASE, PUTATIVE (AFU_ORTHOLOGUE AFUA_1G12880)-RELATED"/>
    <property type="match status" value="1"/>
</dbReference>
<sequence>MTTPTTTTAPGALDGIDTGRLAHWLESSLPGRGPLAGVTPLAGGRSNLTYRLSWGGRTFVLRRPPLGHVLATAHDMAREYRVLSALGPAGVPVPRTYALCRDADVLGAPFYVMGFAEGVTYRSDAELAPLGEHSAQRTTHALVDTLALLHSVDPESVGLADFGRPEGFMARQVRRWRRQWDHSRTREVDGADQLNDRLAATCPPSGAVAVVHGDYKLDNVLLDRADPGRVTAVLDWEMSTLGDPLADLGMLCMYWDGFAGVDRPPVASPGTLPGWPGREALVERYAAHGTAGLERLGWYTAFAFYKLAAILEGIHCRTVQGLTVGEESANLADAVPLLVARGHDALRTAG</sequence>
<dbReference type="SUPFAM" id="SSF56112">
    <property type="entry name" value="Protein kinase-like (PK-like)"/>
    <property type="match status" value="1"/>
</dbReference>
<dbReference type="Proteomes" id="UP001108029">
    <property type="component" value="Unassembled WGS sequence"/>
</dbReference>
<evidence type="ECO:0000313" key="2">
    <source>
        <dbReference type="EMBL" id="MCD9878219.1"/>
    </source>
</evidence>
<keyword evidence="3" id="KW-1185">Reference proteome</keyword>
<dbReference type="Gene3D" id="3.90.1200.10">
    <property type="match status" value="1"/>
</dbReference>
<accession>A0A9Q3Z9E1</accession>
<dbReference type="GO" id="GO:0004672">
    <property type="term" value="F:protein kinase activity"/>
    <property type="evidence" value="ECO:0007669"/>
    <property type="project" value="InterPro"/>
</dbReference>
<dbReference type="AlphaFoldDB" id="A0A9Q3Z9E1"/>
<name>A0A9Q3Z9E1_9ACTN</name>
<dbReference type="Pfam" id="PF01636">
    <property type="entry name" value="APH"/>
    <property type="match status" value="1"/>
</dbReference>
<dbReference type="PANTHER" id="PTHR47829:SF1">
    <property type="entry name" value="HAD FAMILY PHOSPHATASE"/>
    <property type="match status" value="1"/>
</dbReference>
<gene>
    <name evidence="2" type="ORF">LJ657_32310</name>
</gene>
<dbReference type="InterPro" id="IPR052898">
    <property type="entry name" value="ACAD10-like"/>
</dbReference>
<dbReference type="InterPro" id="IPR011009">
    <property type="entry name" value="Kinase-like_dom_sf"/>
</dbReference>
<protein>
    <submittedName>
        <fullName evidence="2">Phosphotransferase family protein</fullName>
    </submittedName>
</protein>
<dbReference type="InterPro" id="IPR002575">
    <property type="entry name" value="Aminoglycoside_PTrfase"/>
</dbReference>
<dbReference type="EMBL" id="JAJSBI010000020">
    <property type="protein sequence ID" value="MCD9878219.1"/>
    <property type="molecule type" value="Genomic_DNA"/>
</dbReference>
<dbReference type="InterPro" id="IPR008271">
    <property type="entry name" value="Ser/Thr_kinase_AS"/>
</dbReference>
<dbReference type="CDD" id="cd05154">
    <property type="entry name" value="ACAD10_11_N-like"/>
    <property type="match status" value="1"/>
</dbReference>
<dbReference type="RefSeq" id="WP_232652444.1">
    <property type="nucleotide sequence ID" value="NZ_JAJSBI010000020.1"/>
</dbReference>
<evidence type="ECO:0000313" key="3">
    <source>
        <dbReference type="Proteomes" id="UP001108029"/>
    </source>
</evidence>
<proteinExistence type="predicted"/>
<comment type="caution">
    <text evidence="2">The sequence shown here is derived from an EMBL/GenBank/DDBJ whole genome shotgun (WGS) entry which is preliminary data.</text>
</comment>
<evidence type="ECO:0000259" key="1">
    <source>
        <dbReference type="Pfam" id="PF01636"/>
    </source>
</evidence>
<reference evidence="2" key="1">
    <citation type="submission" date="2021-12" db="EMBL/GenBank/DDBJ databases">
        <authorList>
            <person name="Lee J.-H."/>
            <person name="Kim S.-B."/>
        </authorList>
    </citation>
    <scope>NUCLEOTIDE SEQUENCE</scope>
    <source>
        <strain evidence="2">NR30</strain>
    </source>
</reference>
<feature type="domain" description="Aminoglycoside phosphotransferase" evidence="1">
    <location>
        <begin position="38"/>
        <end position="257"/>
    </location>
</feature>
<dbReference type="PROSITE" id="PS00108">
    <property type="entry name" value="PROTEIN_KINASE_ST"/>
    <property type="match status" value="1"/>
</dbReference>
<dbReference type="InterPro" id="IPR041726">
    <property type="entry name" value="ACAD10_11_N"/>
</dbReference>